<name>A0A2N6SPR2_9LACT</name>
<dbReference type="Pfam" id="PF00375">
    <property type="entry name" value="SDF"/>
    <property type="match status" value="1"/>
</dbReference>
<evidence type="ECO:0000256" key="6">
    <source>
        <dbReference type="ARBA" id="ARBA00022989"/>
    </source>
</evidence>
<evidence type="ECO:0000256" key="7">
    <source>
        <dbReference type="ARBA" id="ARBA00023136"/>
    </source>
</evidence>
<keyword evidence="2" id="KW-0813">Transport</keyword>
<feature type="transmembrane region" description="Helical" evidence="8">
    <location>
        <begin position="231"/>
        <end position="254"/>
    </location>
</feature>
<dbReference type="AlphaFoldDB" id="A0A2N6SPR2"/>
<evidence type="ECO:0000256" key="8">
    <source>
        <dbReference type="SAM" id="Phobius"/>
    </source>
</evidence>
<keyword evidence="4 8" id="KW-0812">Transmembrane</keyword>
<dbReference type="PANTHER" id="PTHR42865">
    <property type="entry name" value="PROTON/GLUTAMATE-ASPARTATE SYMPORTER"/>
    <property type="match status" value="1"/>
</dbReference>
<reference evidence="9 10" key="1">
    <citation type="submission" date="2017-09" db="EMBL/GenBank/DDBJ databases">
        <title>Bacterial strain isolated from the female urinary microbiota.</title>
        <authorList>
            <person name="Thomas-White K."/>
            <person name="Kumar N."/>
            <person name="Forster S."/>
            <person name="Putonti C."/>
            <person name="Lawley T."/>
            <person name="Wolfe A.J."/>
        </authorList>
    </citation>
    <scope>NUCLEOTIDE SEQUENCE [LARGE SCALE GENOMIC DNA]</scope>
    <source>
        <strain evidence="9 10">UMB0852</strain>
    </source>
</reference>
<dbReference type="OrthoDB" id="9768885at2"/>
<keyword evidence="10" id="KW-1185">Reference proteome</keyword>
<evidence type="ECO:0000256" key="4">
    <source>
        <dbReference type="ARBA" id="ARBA00022692"/>
    </source>
</evidence>
<dbReference type="InterPro" id="IPR001991">
    <property type="entry name" value="Na-dicarboxylate_symporter"/>
</dbReference>
<feature type="transmembrane region" description="Helical" evidence="8">
    <location>
        <begin position="299"/>
        <end position="327"/>
    </location>
</feature>
<dbReference type="FunFam" id="1.10.3860.10:FF:000001">
    <property type="entry name" value="C4-dicarboxylate transport protein"/>
    <property type="match status" value="1"/>
</dbReference>
<comment type="subcellular location">
    <subcellularLocation>
        <location evidence="1">Cell membrane</location>
        <topology evidence="1">Multi-pass membrane protein</topology>
    </subcellularLocation>
</comment>
<accession>A0A2N6SPR2</accession>
<evidence type="ECO:0000256" key="3">
    <source>
        <dbReference type="ARBA" id="ARBA00022475"/>
    </source>
</evidence>
<keyword evidence="6 8" id="KW-1133">Transmembrane helix</keyword>
<evidence type="ECO:0000256" key="1">
    <source>
        <dbReference type="ARBA" id="ARBA00004651"/>
    </source>
</evidence>
<dbReference type="RefSeq" id="WP_102227660.1">
    <property type="nucleotide sequence ID" value="NZ_PNFY01000012.1"/>
</dbReference>
<dbReference type="Proteomes" id="UP000235682">
    <property type="component" value="Unassembled WGS sequence"/>
</dbReference>
<keyword evidence="3" id="KW-1003">Cell membrane</keyword>
<dbReference type="GO" id="GO:0006835">
    <property type="term" value="P:dicarboxylic acid transport"/>
    <property type="evidence" value="ECO:0007669"/>
    <property type="project" value="TreeGrafter"/>
</dbReference>
<dbReference type="GO" id="GO:0005886">
    <property type="term" value="C:plasma membrane"/>
    <property type="evidence" value="ECO:0007669"/>
    <property type="project" value="UniProtKB-SubCell"/>
</dbReference>
<evidence type="ECO:0000256" key="2">
    <source>
        <dbReference type="ARBA" id="ARBA00022448"/>
    </source>
</evidence>
<sequence length="426" mass="45501">MKSLKVKSLTTKIFIALLGGLLTGILINQFFINVSGVQTFIVDGVFKIFGQGFIAAMQMLVVPLVFCSLVTGTMSMGDTKKLGSIGVKTLAFYLFTTSLAIAIALGLGVIFKPGLGMNLALDPAQAAEVAVADQDLSFTNTIIEMIPKNPIQALAEGDMLKIIVFAIVVGIVLANMADRGRQIANLFEELNDMMMDMTNLVMTLAPIGVFSLIARTFSTLGFGAILSMLKYMMVVFLSLFVQQFGVYIVLLVILARVNPFIFIKKFIPVMTFAFSTSSSNATVPVNIQTLENMGVSRRISSFTIPLGATVNMDGTAIMQGVAIVFAANAYGITLTPRDYLIVIATATLASVGTAGIPSVGLVTLTMVFASVGLPVEAIAMIMGIDRILDMTRTAVNITGDAVCTLIMAKQAKDGSFDEKQYYKATT</sequence>
<keyword evidence="5" id="KW-0769">Symport</keyword>
<evidence type="ECO:0000256" key="5">
    <source>
        <dbReference type="ARBA" id="ARBA00022847"/>
    </source>
</evidence>
<protein>
    <submittedName>
        <fullName evidence="9">Dicarboxylate/amino acid:cation symporter</fullName>
    </submittedName>
</protein>
<dbReference type="PANTHER" id="PTHR42865:SF7">
    <property type="entry name" value="PROTON_GLUTAMATE-ASPARTATE SYMPORTER"/>
    <property type="match status" value="1"/>
</dbReference>
<feature type="transmembrane region" description="Helical" evidence="8">
    <location>
        <begin position="266"/>
        <end position="287"/>
    </location>
</feature>
<comment type="caution">
    <text evidence="9">The sequence shown here is derived from an EMBL/GenBank/DDBJ whole genome shotgun (WGS) entry which is preliminary data.</text>
</comment>
<feature type="transmembrane region" description="Helical" evidence="8">
    <location>
        <begin position="198"/>
        <end position="225"/>
    </location>
</feature>
<dbReference type="SUPFAM" id="SSF118215">
    <property type="entry name" value="Proton glutamate symport protein"/>
    <property type="match status" value="1"/>
</dbReference>
<dbReference type="GO" id="GO:0015293">
    <property type="term" value="F:symporter activity"/>
    <property type="evidence" value="ECO:0007669"/>
    <property type="project" value="UniProtKB-KW"/>
</dbReference>
<feature type="transmembrane region" description="Helical" evidence="8">
    <location>
        <begin position="362"/>
        <end position="384"/>
    </location>
</feature>
<organism evidence="9 10">
    <name type="scientific">Dolosicoccus paucivorans</name>
    <dbReference type="NCBI Taxonomy" id="84521"/>
    <lineage>
        <taxon>Bacteria</taxon>
        <taxon>Bacillati</taxon>
        <taxon>Bacillota</taxon>
        <taxon>Bacilli</taxon>
        <taxon>Lactobacillales</taxon>
        <taxon>Aerococcaceae</taxon>
        <taxon>Dolosicoccus</taxon>
    </lineage>
</organism>
<feature type="transmembrane region" description="Helical" evidence="8">
    <location>
        <begin position="90"/>
        <end position="111"/>
    </location>
</feature>
<dbReference type="InterPro" id="IPR036458">
    <property type="entry name" value="Na:dicarbo_symporter_sf"/>
</dbReference>
<proteinExistence type="predicted"/>
<gene>
    <name evidence="9" type="ORF">CJ205_00880</name>
</gene>
<dbReference type="STRING" id="84521.SAMN04487994_10038"/>
<feature type="transmembrane region" description="Helical" evidence="8">
    <location>
        <begin position="12"/>
        <end position="32"/>
    </location>
</feature>
<feature type="transmembrane region" description="Helical" evidence="8">
    <location>
        <begin position="339"/>
        <end position="356"/>
    </location>
</feature>
<feature type="transmembrane region" description="Helical" evidence="8">
    <location>
        <begin position="52"/>
        <end position="70"/>
    </location>
</feature>
<evidence type="ECO:0000313" key="10">
    <source>
        <dbReference type="Proteomes" id="UP000235682"/>
    </source>
</evidence>
<dbReference type="EMBL" id="PNHE01000002">
    <property type="protein sequence ID" value="PMC59050.1"/>
    <property type="molecule type" value="Genomic_DNA"/>
</dbReference>
<evidence type="ECO:0000313" key="9">
    <source>
        <dbReference type="EMBL" id="PMC59050.1"/>
    </source>
</evidence>
<dbReference type="PRINTS" id="PR00173">
    <property type="entry name" value="EDTRNSPORT"/>
</dbReference>
<feature type="transmembrane region" description="Helical" evidence="8">
    <location>
        <begin position="159"/>
        <end position="177"/>
    </location>
</feature>
<dbReference type="Gene3D" id="1.10.3860.10">
    <property type="entry name" value="Sodium:dicarboxylate symporter"/>
    <property type="match status" value="1"/>
</dbReference>
<keyword evidence="7 8" id="KW-0472">Membrane</keyword>